<evidence type="ECO:0008006" key="4">
    <source>
        <dbReference type="Google" id="ProtNLM"/>
    </source>
</evidence>
<organism evidence="2 3">
    <name type="scientific">Kribbella antibiotica</name>
    <dbReference type="NCBI Taxonomy" id="190195"/>
    <lineage>
        <taxon>Bacteria</taxon>
        <taxon>Bacillati</taxon>
        <taxon>Actinomycetota</taxon>
        <taxon>Actinomycetes</taxon>
        <taxon>Propionibacteriales</taxon>
        <taxon>Kribbellaceae</taxon>
        <taxon>Kribbella</taxon>
    </lineage>
</organism>
<keyword evidence="3" id="KW-1185">Reference proteome</keyword>
<dbReference type="RefSeq" id="WP_132167506.1">
    <property type="nucleotide sequence ID" value="NZ_SMKX01000029.1"/>
</dbReference>
<dbReference type="EMBL" id="SMKX01000029">
    <property type="protein sequence ID" value="TDD60002.1"/>
    <property type="molecule type" value="Genomic_DNA"/>
</dbReference>
<dbReference type="Proteomes" id="UP000295124">
    <property type="component" value="Unassembled WGS sequence"/>
</dbReference>
<evidence type="ECO:0000256" key="1">
    <source>
        <dbReference type="SAM" id="MobiDB-lite"/>
    </source>
</evidence>
<protein>
    <recommendedName>
        <fullName evidence="4">Chromosome segregation ATPase</fullName>
    </recommendedName>
</protein>
<sequence>MTYQLARLRLISIGDRAARFTDVTIDLTSSSADDLGDPTDTILWLRNGGGKSSLLSLFFALLLPNRNDFMGKAVKRYLEDYVASGDTSHVVAEWVAEHKDGRLPQRLVTGAVHEWIDRRKPLDPDRDRDKLKTSYYTFFVVPGALDLERLPVDDELSRRRRKTDYLSCLKEITAPRAQEYLYTPVETQSQWRDTLIKRDLDPALFGYQKQMNHSEGGVAELFNFPSTDKFIDFLIDLTIDRTQPELVADNLAKVGEVLGRKPDLLIDRDFCSVMADRLEILADRHSRARSAHSRAGAVRLAAARLAGAFRSSAAGKTSARERLVAESQRLSGESSSLDSERSKRNDAAHELWRVAANYRHITARAAVENAETEATATKSESRAWEAVEPLAEQIDAEREADSVRAQLVEEEKQTEPLRSARDRAAAALKARYRTLACEESETAQAESEAADEARSSAETEAATAETNRGRATEAAVRAESVRGQVIEIDEAVMAAVGRGDLDDPKASPLEALAGAIEESRAAGEELGAVRERRGARPAARSALVERAERIAKKQLAKESERDLVHAERAKLIGRVDALATNARLGELRELGADSRLNLWSEVGDLRVALTHAMAEAEAEIIDTRVDAADDDRALEGLRTEEFLPGTRDAQRAVDRLTAEGVRAQPGWKLLRDLVPESDRDQVLKNPHVAGLASGVVIADGDAATARASLATLDFATVAHVSVSTATQLQEVLGSAGPEWLVLASDRALFDPLAAENARTEREVRRQRQDERIVALKEQAVADRALLLALENLLQDCPAGHLETLEKLIESADEAIVKYQTAAQTIVAEVDELARREEADASREQELSERSIVLAGRIERLEALAPKVHELPALRARIGQLEKDQADETAAAKAAAARAAEFRKAVAAIEKRAAQHGANHARYVQDLEGITFIDSAADTAEQENPADLLSVLRGSYKDLDLQWRTTAAQSVLAERLTSQVDRAQRAHQRLGEYELPVRERAAELLATSDGQDIARRGDARTRARDTADVALQVLSSMKSELELARLEVEERATRGRPRPVQLDVEPADEAEARQLAEGEAAQATEMSARATNLAKEAEELRTAGVEAASEAAVFQQQANRLQDAANPADAVDDAPPYEGTAAETELAETLTNLRSAVEAAQAQQSEVDRAVGTVRRVAAENRFVKIPDAIRDRFAGDDAEVLSDRAAGRAEDLRLRRATIDGQLQDITRDQSLVVVELAALVREALKVLESAHRHSKLPGTLGGWANEHFLRIKFTHPSSEDDLQARIDAVVDRVVAENSKPAGLALLKRCVHEAVAPRGFTVKVLKPSTDRVPEAVDVTHLGKFSGGEKLTVCVALYCTLARLRAVNRGRRSGVLGGTLVLDNPLGTASHVALLRLQRDVAAAHGVQLVYTTGVEDFGAVGQFPNVLRMRNSPGALRARRYVVVEDRIGEPDEGITGVRVNRSGDGKEQ</sequence>
<gene>
    <name evidence="2" type="ORF">E1263_12965</name>
</gene>
<dbReference type="OrthoDB" id="3202351at2"/>
<feature type="region of interest" description="Disordered" evidence="1">
    <location>
        <begin position="324"/>
        <end position="343"/>
    </location>
</feature>
<evidence type="ECO:0000313" key="3">
    <source>
        <dbReference type="Proteomes" id="UP000295124"/>
    </source>
</evidence>
<evidence type="ECO:0000313" key="2">
    <source>
        <dbReference type="EMBL" id="TDD60002.1"/>
    </source>
</evidence>
<comment type="caution">
    <text evidence="2">The sequence shown here is derived from an EMBL/GenBank/DDBJ whole genome shotgun (WGS) entry which is preliminary data.</text>
</comment>
<proteinExistence type="predicted"/>
<name>A0A4R4ZSL8_9ACTN</name>
<reference evidence="2 3" key="1">
    <citation type="submission" date="2019-03" db="EMBL/GenBank/DDBJ databases">
        <title>Draft genome sequences of novel Actinobacteria.</title>
        <authorList>
            <person name="Sahin N."/>
            <person name="Ay H."/>
            <person name="Saygin H."/>
        </authorList>
    </citation>
    <scope>NUCLEOTIDE SEQUENCE [LARGE SCALE GENOMIC DNA]</scope>
    <source>
        <strain evidence="2 3">JCM 13523</strain>
    </source>
</reference>
<feature type="region of interest" description="Disordered" evidence="1">
    <location>
        <begin position="437"/>
        <end position="475"/>
    </location>
</feature>
<accession>A0A4R4ZSL8</accession>
<feature type="compositionally biased region" description="Low complexity" evidence="1">
    <location>
        <begin position="326"/>
        <end position="337"/>
    </location>
</feature>
<feature type="compositionally biased region" description="Low complexity" evidence="1">
    <location>
        <begin position="437"/>
        <end position="447"/>
    </location>
</feature>